<comment type="caution">
    <text evidence="2">The sequence shown here is derived from an EMBL/GenBank/DDBJ whole genome shotgun (WGS) entry which is preliminary data.</text>
</comment>
<gene>
    <name evidence="2" type="ORF">JOF55_004788</name>
</gene>
<feature type="domain" description="Integrase catalytic" evidence="1">
    <location>
        <begin position="1"/>
        <end position="62"/>
    </location>
</feature>
<reference evidence="2" key="1">
    <citation type="submission" date="2023-07" db="EMBL/GenBank/DDBJ databases">
        <title>Sequencing the genomes of 1000 actinobacteria strains.</title>
        <authorList>
            <person name="Klenk H.-P."/>
        </authorList>
    </citation>
    <scope>NUCLEOTIDE SEQUENCE</scope>
    <source>
        <strain evidence="2">DSM 45977</strain>
    </source>
</reference>
<dbReference type="InterPro" id="IPR001584">
    <property type="entry name" value="Integrase_cat-core"/>
</dbReference>
<dbReference type="GO" id="GO:0015074">
    <property type="term" value="P:DNA integration"/>
    <property type="evidence" value="ECO:0007669"/>
    <property type="project" value="InterPro"/>
</dbReference>
<keyword evidence="3" id="KW-1185">Reference proteome</keyword>
<accession>A0AAE3ZKJ5</accession>
<evidence type="ECO:0000259" key="1">
    <source>
        <dbReference type="Pfam" id="PF13683"/>
    </source>
</evidence>
<dbReference type="SUPFAM" id="SSF53098">
    <property type="entry name" value="Ribonuclease H-like"/>
    <property type="match status" value="1"/>
</dbReference>
<name>A0AAE3ZKJ5_9ACTN</name>
<proteinExistence type="predicted"/>
<dbReference type="PANTHER" id="PTHR46889:SF4">
    <property type="entry name" value="TRANSPOSASE INSO FOR INSERTION SEQUENCE ELEMENT IS911B-RELATED"/>
    <property type="match status" value="1"/>
</dbReference>
<dbReference type="PANTHER" id="PTHR46889">
    <property type="entry name" value="TRANSPOSASE INSF FOR INSERTION SEQUENCE IS3B-RELATED"/>
    <property type="match status" value="1"/>
</dbReference>
<evidence type="ECO:0000313" key="2">
    <source>
        <dbReference type="EMBL" id="MDR7304544.1"/>
    </source>
</evidence>
<sequence>MGATGVCFDNSVADSFFATLKKELVHGRSWNTVSEIRTPVFQFIETYYNRHRPHSAMNYRTPEEQEDKFAKLTLTAT</sequence>
<protein>
    <submittedName>
        <fullName evidence="2">Transposase InsO family protein</fullName>
    </submittedName>
</protein>
<dbReference type="Proteomes" id="UP001180845">
    <property type="component" value="Unassembled WGS sequence"/>
</dbReference>
<organism evidence="2 3">
    <name type="scientific">Haloactinomyces albus</name>
    <dbReference type="NCBI Taxonomy" id="1352928"/>
    <lineage>
        <taxon>Bacteria</taxon>
        <taxon>Bacillati</taxon>
        <taxon>Actinomycetota</taxon>
        <taxon>Actinomycetes</taxon>
        <taxon>Actinopolysporales</taxon>
        <taxon>Actinopolysporaceae</taxon>
        <taxon>Haloactinomyces</taxon>
    </lineage>
</organism>
<dbReference type="InterPro" id="IPR050900">
    <property type="entry name" value="Transposase_IS3/IS150/IS904"/>
</dbReference>
<dbReference type="Pfam" id="PF13683">
    <property type="entry name" value="rve_3"/>
    <property type="match status" value="1"/>
</dbReference>
<dbReference type="InterPro" id="IPR012337">
    <property type="entry name" value="RNaseH-like_sf"/>
</dbReference>
<dbReference type="AlphaFoldDB" id="A0AAE3ZKJ5"/>
<evidence type="ECO:0000313" key="3">
    <source>
        <dbReference type="Proteomes" id="UP001180845"/>
    </source>
</evidence>
<dbReference type="EMBL" id="JAVDXW010000002">
    <property type="protein sequence ID" value="MDR7304544.1"/>
    <property type="molecule type" value="Genomic_DNA"/>
</dbReference>